<evidence type="ECO:0000313" key="2">
    <source>
        <dbReference type="Proteomes" id="UP000887116"/>
    </source>
</evidence>
<dbReference type="OrthoDB" id="6779578at2759"/>
<gene>
    <name evidence="1" type="ORF">TNCT_81401</name>
</gene>
<reference evidence="1" key="1">
    <citation type="submission" date="2020-07" db="EMBL/GenBank/DDBJ databases">
        <title>Multicomponent nature underlies the extraordinary mechanical properties of spider dragline silk.</title>
        <authorList>
            <person name="Kono N."/>
            <person name="Nakamura H."/>
            <person name="Mori M."/>
            <person name="Yoshida Y."/>
            <person name="Ohtoshi R."/>
            <person name="Malay A.D."/>
            <person name="Moran D.A.P."/>
            <person name="Tomita M."/>
            <person name="Numata K."/>
            <person name="Arakawa K."/>
        </authorList>
    </citation>
    <scope>NUCLEOTIDE SEQUENCE</scope>
</reference>
<organism evidence="1 2">
    <name type="scientific">Trichonephila clavata</name>
    <name type="common">Joro spider</name>
    <name type="synonym">Nephila clavata</name>
    <dbReference type="NCBI Taxonomy" id="2740835"/>
    <lineage>
        <taxon>Eukaryota</taxon>
        <taxon>Metazoa</taxon>
        <taxon>Ecdysozoa</taxon>
        <taxon>Arthropoda</taxon>
        <taxon>Chelicerata</taxon>
        <taxon>Arachnida</taxon>
        <taxon>Araneae</taxon>
        <taxon>Araneomorphae</taxon>
        <taxon>Entelegynae</taxon>
        <taxon>Araneoidea</taxon>
        <taxon>Nephilidae</taxon>
        <taxon>Trichonephila</taxon>
    </lineage>
</organism>
<comment type="caution">
    <text evidence="1">The sequence shown here is derived from an EMBL/GenBank/DDBJ whole genome shotgun (WGS) entry which is preliminary data.</text>
</comment>
<dbReference type="Proteomes" id="UP000887116">
    <property type="component" value="Unassembled WGS sequence"/>
</dbReference>
<proteinExistence type="predicted"/>
<name>A0A8X6HDL2_TRICU</name>
<dbReference type="EMBL" id="BMAO01008099">
    <property type="protein sequence ID" value="GFR20853.1"/>
    <property type="molecule type" value="Genomic_DNA"/>
</dbReference>
<keyword evidence="2" id="KW-1185">Reference proteome</keyword>
<protein>
    <submittedName>
        <fullName evidence="1">Uncharacterized protein</fullName>
    </submittedName>
</protein>
<dbReference type="AlphaFoldDB" id="A0A8X6HDL2"/>
<accession>A0A8X6HDL2</accession>
<evidence type="ECO:0000313" key="1">
    <source>
        <dbReference type="EMBL" id="GFR20853.1"/>
    </source>
</evidence>
<sequence>MDYDFTLDSSTLKVLTRKVTTQDGFFIQKNYSTVKEVLVHVEKLSTSHLAPWQKFDTQILLLLPVFVFCHEHGPAGHKTSWHKVDNIGIREVKNISLAPKASNQYLSMNRKLGRCGATFAAEDSDNYLIDSAFKLRTFKGKEVVSYRISASCLLWFAKG</sequence>